<proteinExistence type="predicted"/>
<name>A0A8S1XIY6_9CILI</name>
<organism evidence="1 2">
    <name type="scientific">Paramecium pentaurelia</name>
    <dbReference type="NCBI Taxonomy" id="43138"/>
    <lineage>
        <taxon>Eukaryota</taxon>
        <taxon>Sar</taxon>
        <taxon>Alveolata</taxon>
        <taxon>Ciliophora</taxon>
        <taxon>Intramacronucleata</taxon>
        <taxon>Oligohymenophorea</taxon>
        <taxon>Peniculida</taxon>
        <taxon>Parameciidae</taxon>
        <taxon>Paramecium</taxon>
    </lineage>
</organism>
<evidence type="ECO:0000313" key="1">
    <source>
        <dbReference type="EMBL" id="CAD8201400.1"/>
    </source>
</evidence>
<protein>
    <submittedName>
        <fullName evidence="1">Uncharacterized protein</fullName>
    </submittedName>
</protein>
<reference evidence="1" key="1">
    <citation type="submission" date="2021-01" db="EMBL/GenBank/DDBJ databases">
        <authorList>
            <consortium name="Genoscope - CEA"/>
            <person name="William W."/>
        </authorList>
    </citation>
    <scope>NUCLEOTIDE SEQUENCE</scope>
</reference>
<sequence length="158" mass="18977">MIVVNSSEQSHSLIQFTVNYSIKLIKGFLFFLYSQFNSFITLKQKYLDIIHSKDLFQHNSLLMCLRIVYKIKHKKKNQNQFIRQHYKIITKIKSNNKSESQKPKFKKKNNLFNLYDRISSIKVSAFTINNLIIQKNNFNFWTLVYQGFNHFILKTRLS</sequence>
<accession>A0A8S1XIY6</accession>
<evidence type="ECO:0000313" key="2">
    <source>
        <dbReference type="Proteomes" id="UP000689195"/>
    </source>
</evidence>
<comment type="caution">
    <text evidence="1">The sequence shown here is derived from an EMBL/GenBank/DDBJ whole genome shotgun (WGS) entry which is preliminary data.</text>
</comment>
<dbReference type="Proteomes" id="UP000689195">
    <property type="component" value="Unassembled WGS sequence"/>
</dbReference>
<keyword evidence="2" id="KW-1185">Reference proteome</keyword>
<dbReference type="EMBL" id="CAJJDO010000127">
    <property type="protein sequence ID" value="CAD8201400.1"/>
    <property type="molecule type" value="Genomic_DNA"/>
</dbReference>
<dbReference type="AlphaFoldDB" id="A0A8S1XIY6"/>
<gene>
    <name evidence="1" type="ORF">PPENT_87.1.T1270130</name>
</gene>